<reference evidence="1 2" key="1">
    <citation type="submission" date="2016-07" db="EMBL/GenBank/DDBJ databases">
        <title>Pervasive Adenine N6-methylation of Active Genes in Fungi.</title>
        <authorList>
            <consortium name="DOE Joint Genome Institute"/>
            <person name="Mondo S.J."/>
            <person name="Dannebaum R.O."/>
            <person name="Kuo R.C."/>
            <person name="Labutti K."/>
            <person name="Haridas S."/>
            <person name="Kuo A."/>
            <person name="Salamov A."/>
            <person name="Ahrendt S.R."/>
            <person name="Lipzen A."/>
            <person name="Sullivan W."/>
            <person name="Andreopoulos W.B."/>
            <person name="Clum A."/>
            <person name="Lindquist E."/>
            <person name="Daum C."/>
            <person name="Ramamoorthy G.K."/>
            <person name="Gryganskyi A."/>
            <person name="Culley D."/>
            <person name="Magnuson J.K."/>
            <person name="James T.Y."/>
            <person name="O'Malley M.A."/>
            <person name="Stajich J.E."/>
            <person name="Spatafora J.W."/>
            <person name="Visel A."/>
            <person name="Grigoriev I.V."/>
        </authorList>
    </citation>
    <scope>NUCLEOTIDE SEQUENCE [LARGE SCALE GENOMIC DNA]</scope>
    <source>
        <strain evidence="1 2">PL171</strain>
    </source>
</reference>
<dbReference type="EMBL" id="MCFL01000035">
    <property type="protein sequence ID" value="ORZ33478.1"/>
    <property type="molecule type" value="Genomic_DNA"/>
</dbReference>
<gene>
    <name evidence="1" type="ORF">BCR44DRAFT_1198080</name>
</gene>
<dbReference type="Proteomes" id="UP000193411">
    <property type="component" value="Unassembled WGS sequence"/>
</dbReference>
<sequence length="161" mass="18308">MIDVQEAIHPWSRQEALLTWATKQQLMRMRFEHRKHQVNVPIANPYIHDTTSEHTLIACRRQVSIIGLSHRHFQKAITSRMSCASRCLCRSQQPLLELNPDLASKLSVGNTSPYQEHARNVASPAFCPAACAVKAVDIPQVHEHHTPCVLMLHAIEHMFAH</sequence>
<proteinExistence type="predicted"/>
<name>A0A1Y2HFV5_9FUNG</name>
<keyword evidence="2" id="KW-1185">Reference proteome</keyword>
<evidence type="ECO:0000313" key="1">
    <source>
        <dbReference type="EMBL" id="ORZ33478.1"/>
    </source>
</evidence>
<organism evidence="1 2">
    <name type="scientific">Catenaria anguillulae PL171</name>
    <dbReference type="NCBI Taxonomy" id="765915"/>
    <lineage>
        <taxon>Eukaryota</taxon>
        <taxon>Fungi</taxon>
        <taxon>Fungi incertae sedis</taxon>
        <taxon>Blastocladiomycota</taxon>
        <taxon>Blastocladiomycetes</taxon>
        <taxon>Blastocladiales</taxon>
        <taxon>Catenariaceae</taxon>
        <taxon>Catenaria</taxon>
    </lineage>
</organism>
<comment type="caution">
    <text evidence="1">The sequence shown here is derived from an EMBL/GenBank/DDBJ whole genome shotgun (WGS) entry which is preliminary data.</text>
</comment>
<accession>A0A1Y2HFV5</accession>
<evidence type="ECO:0000313" key="2">
    <source>
        <dbReference type="Proteomes" id="UP000193411"/>
    </source>
</evidence>
<protein>
    <submittedName>
        <fullName evidence="1">Uncharacterized protein</fullName>
    </submittedName>
</protein>
<dbReference type="AlphaFoldDB" id="A0A1Y2HFV5"/>